<evidence type="ECO:0000313" key="2">
    <source>
        <dbReference type="EMBL" id="RCG13445.1"/>
    </source>
</evidence>
<dbReference type="InterPro" id="IPR001932">
    <property type="entry name" value="PPM-type_phosphatase-like_dom"/>
</dbReference>
<dbReference type="RefSeq" id="WP_114019332.1">
    <property type="nucleotide sequence ID" value="NZ_QOIM01000056.1"/>
</dbReference>
<protein>
    <recommendedName>
        <fullName evidence="1">PPM-type phosphatase domain-containing protein</fullName>
    </recommendedName>
</protein>
<gene>
    <name evidence="2" type="ORF">DQ392_32740</name>
</gene>
<name>A0A367E6W7_9ACTN</name>
<comment type="caution">
    <text evidence="2">The sequence shown here is derived from an EMBL/GenBank/DDBJ whole genome shotgun (WGS) entry which is preliminary data.</text>
</comment>
<accession>A0A367E6W7</accession>
<evidence type="ECO:0000313" key="3">
    <source>
        <dbReference type="Proteomes" id="UP000253507"/>
    </source>
</evidence>
<evidence type="ECO:0000259" key="1">
    <source>
        <dbReference type="Pfam" id="PF13672"/>
    </source>
</evidence>
<proteinExistence type="predicted"/>
<dbReference type="OrthoDB" id="3190646at2"/>
<dbReference type="AlphaFoldDB" id="A0A367E6W7"/>
<dbReference type="EMBL" id="QOIM01000056">
    <property type="protein sequence ID" value="RCG13445.1"/>
    <property type="molecule type" value="Genomic_DNA"/>
</dbReference>
<sequence>MRIDMVTEPGDPQRPNEDYASAAVPAAGAGGVLVVLDGVTPPEGDDGCRHGVPWFVARLGGALVELAGARRDMTLSGCLAAALARTADTHRETCDLSHPRTPQATVVVARWDQEQVEHLVLSDSALLVEAADGTVEPLLDRRLTELPEAVRALRDRVRRTGAEADRAAYVRAVEGLRNAPDGSGFYTAAADPEVAARAVTGTRPRADVRALLALTDGATRWTETFHLGDWAGLFALVRKEGSGALVGRVRTAEAESVPARGKQHDDATVLLAELD</sequence>
<reference evidence="2 3" key="1">
    <citation type="submission" date="2018-06" db="EMBL/GenBank/DDBJ databases">
        <title>Streptomyces reniochalinae sp. nov. and Streptomyces diacarnus sp. nov. from marine sponges.</title>
        <authorList>
            <person name="Li L."/>
        </authorList>
    </citation>
    <scope>NUCLEOTIDE SEQUENCE [LARGE SCALE GENOMIC DNA]</scope>
    <source>
        <strain evidence="2 3">LHW50302</strain>
    </source>
</reference>
<feature type="domain" description="PPM-type phosphatase" evidence="1">
    <location>
        <begin position="14"/>
        <end position="219"/>
    </location>
</feature>
<keyword evidence="3" id="KW-1185">Reference proteome</keyword>
<organism evidence="2 3">
    <name type="scientific">Streptomyces reniochalinae</name>
    <dbReference type="NCBI Taxonomy" id="2250578"/>
    <lineage>
        <taxon>Bacteria</taxon>
        <taxon>Bacillati</taxon>
        <taxon>Actinomycetota</taxon>
        <taxon>Actinomycetes</taxon>
        <taxon>Kitasatosporales</taxon>
        <taxon>Streptomycetaceae</taxon>
        <taxon>Streptomyces</taxon>
    </lineage>
</organism>
<dbReference type="Pfam" id="PF13672">
    <property type="entry name" value="PP2C_2"/>
    <property type="match status" value="1"/>
</dbReference>
<dbReference type="Proteomes" id="UP000253507">
    <property type="component" value="Unassembled WGS sequence"/>
</dbReference>